<feature type="domain" description="FAD/NAD(P)-binding" evidence="11">
    <location>
        <begin position="28"/>
        <end position="345"/>
    </location>
</feature>
<dbReference type="InterPro" id="IPR045024">
    <property type="entry name" value="NDH-2"/>
</dbReference>
<dbReference type="PRINTS" id="PR00411">
    <property type="entry name" value="PNDRDTASEI"/>
</dbReference>
<dbReference type="SUPFAM" id="SSF51905">
    <property type="entry name" value="FAD/NAD(P)-binding domain"/>
    <property type="match status" value="2"/>
</dbReference>
<sequence length="453" mass="48653">MTAAKEAADLPTASPSGRHDGHRAGRPHVVIIGAGFAGLAAANELGGKDIDVTLIDRRNYHLFVPLLYQVASAALSPADIAEPIRRIVSHHPNIEVMLGEVVGIDKESKKVALADGSAVPYDRLIVATGSTHSYFGHDEWEKYATGLKTIEDARQIRGRVLMAFEQAEICPDPAKQQSLMTTVIVGAGPTGVEMAGAIAELSRHTLARDFRNINPETARVILVEAGPRVLPAFPPELSEYAHRALTQLGVTVMVDTPVEDVIAEGVTVGGRFVPAGTIVWGAGVRASPAGTWLGVETDKAGRVKVEDDLGVPGHPDIFVLGDTALAMHDDGQPLPGLAQVAKQQGEHVGGNLNAHLTRGAPMPPFRFKNRGNLATIGRNSAVADFGKTKLKGFTAWLLWGIVHVYLLIGFRNRLLVTMQWLVAYVTYQRGARLITGERKAPIRENHRRTSAAE</sequence>
<dbReference type="EC" id="1.6.5.9" evidence="2"/>
<dbReference type="PANTHER" id="PTHR43706:SF47">
    <property type="entry name" value="EXTERNAL NADH-UBIQUINONE OXIDOREDUCTASE 1, MITOCHONDRIAL-RELATED"/>
    <property type="match status" value="1"/>
</dbReference>
<evidence type="ECO:0000313" key="14">
    <source>
        <dbReference type="Proteomes" id="UP000595197"/>
    </source>
</evidence>
<organism evidence="13 14">
    <name type="scientific">Skermanella cutis</name>
    <dbReference type="NCBI Taxonomy" id="2775420"/>
    <lineage>
        <taxon>Bacteria</taxon>
        <taxon>Pseudomonadati</taxon>
        <taxon>Pseudomonadota</taxon>
        <taxon>Alphaproteobacteria</taxon>
        <taxon>Rhodospirillales</taxon>
        <taxon>Azospirillaceae</taxon>
        <taxon>Skermanella</taxon>
    </lineage>
</organism>
<dbReference type="Pfam" id="PF22366">
    <property type="entry name" value="NDH2_C"/>
    <property type="match status" value="1"/>
</dbReference>
<keyword evidence="10" id="KW-0472">Membrane</keyword>
<keyword evidence="5" id="KW-0809">Transit peptide</keyword>
<evidence type="ECO:0000256" key="10">
    <source>
        <dbReference type="SAM" id="Phobius"/>
    </source>
</evidence>
<keyword evidence="10" id="KW-0812">Transmembrane</keyword>
<name>A0ABX7BEU7_9PROT</name>
<evidence type="ECO:0000259" key="12">
    <source>
        <dbReference type="Pfam" id="PF22366"/>
    </source>
</evidence>
<evidence type="ECO:0000256" key="9">
    <source>
        <dbReference type="SAM" id="MobiDB-lite"/>
    </source>
</evidence>
<keyword evidence="7" id="KW-0520">NAD</keyword>
<accession>A0ABX7BEU7</accession>
<feature type="region of interest" description="Disordered" evidence="9">
    <location>
        <begin position="1"/>
        <end position="24"/>
    </location>
</feature>
<keyword evidence="4" id="KW-0274">FAD</keyword>
<evidence type="ECO:0000313" key="13">
    <source>
        <dbReference type="EMBL" id="QQP92285.1"/>
    </source>
</evidence>
<feature type="domain" description="External alternative NADH-ubiquinone oxidoreductase-like C-terminal" evidence="12">
    <location>
        <begin position="370"/>
        <end position="423"/>
    </location>
</feature>
<evidence type="ECO:0000256" key="4">
    <source>
        <dbReference type="ARBA" id="ARBA00022827"/>
    </source>
</evidence>
<dbReference type="InterPro" id="IPR036188">
    <property type="entry name" value="FAD/NAD-bd_sf"/>
</dbReference>
<evidence type="ECO:0000256" key="5">
    <source>
        <dbReference type="ARBA" id="ARBA00022946"/>
    </source>
</evidence>
<proteinExistence type="inferred from homology"/>
<reference evidence="13" key="1">
    <citation type="submission" date="2021-02" db="EMBL/GenBank/DDBJ databases">
        <title>Skermanella TT6 skin isolate.</title>
        <authorList>
            <person name="Lee K."/>
            <person name="Ganzorig M."/>
        </authorList>
    </citation>
    <scope>NUCLEOTIDE SEQUENCE</scope>
    <source>
        <strain evidence="13">TT6</strain>
    </source>
</reference>
<dbReference type="EMBL" id="CP067420">
    <property type="protein sequence ID" value="QQP92285.1"/>
    <property type="molecule type" value="Genomic_DNA"/>
</dbReference>
<keyword evidence="6" id="KW-0560">Oxidoreductase</keyword>
<evidence type="ECO:0000256" key="3">
    <source>
        <dbReference type="ARBA" id="ARBA00022630"/>
    </source>
</evidence>
<keyword evidence="3" id="KW-0285">Flavoprotein</keyword>
<gene>
    <name evidence="13" type="ORF">IGS68_03160</name>
</gene>
<comment type="catalytic activity">
    <reaction evidence="8">
        <text>a quinone + NADH + H(+) = a quinol + NAD(+)</text>
        <dbReference type="Rhea" id="RHEA:46160"/>
        <dbReference type="ChEBI" id="CHEBI:15378"/>
        <dbReference type="ChEBI" id="CHEBI:24646"/>
        <dbReference type="ChEBI" id="CHEBI:57540"/>
        <dbReference type="ChEBI" id="CHEBI:57945"/>
        <dbReference type="ChEBI" id="CHEBI:132124"/>
        <dbReference type="EC" id="1.6.5.9"/>
    </reaction>
</comment>
<evidence type="ECO:0000256" key="8">
    <source>
        <dbReference type="ARBA" id="ARBA00047599"/>
    </source>
</evidence>
<evidence type="ECO:0000256" key="1">
    <source>
        <dbReference type="ARBA" id="ARBA00005272"/>
    </source>
</evidence>
<dbReference type="Pfam" id="PF07992">
    <property type="entry name" value="Pyr_redox_2"/>
    <property type="match status" value="1"/>
</dbReference>
<dbReference type="InterPro" id="IPR054585">
    <property type="entry name" value="NDH2-like_C"/>
</dbReference>
<dbReference type="Proteomes" id="UP000595197">
    <property type="component" value="Chromosome"/>
</dbReference>
<protein>
    <recommendedName>
        <fullName evidence="2">NADH:ubiquinone reductase (non-electrogenic)</fullName>
        <ecNumber evidence="2">1.6.5.9</ecNumber>
    </recommendedName>
</protein>
<dbReference type="PANTHER" id="PTHR43706">
    <property type="entry name" value="NADH DEHYDROGENASE"/>
    <property type="match status" value="1"/>
</dbReference>
<keyword evidence="14" id="KW-1185">Reference proteome</keyword>
<evidence type="ECO:0000256" key="7">
    <source>
        <dbReference type="ARBA" id="ARBA00023027"/>
    </source>
</evidence>
<keyword evidence="10" id="KW-1133">Transmembrane helix</keyword>
<dbReference type="PRINTS" id="PR00368">
    <property type="entry name" value="FADPNR"/>
</dbReference>
<dbReference type="Gene3D" id="3.50.50.100">
    <property type="match status" value="1"/>
</dbReference>
<comment type="similarity">
    <text evidence="1">Belongs to the NADH dehydrogenase family.</text>
</comment>
<evidence type="ECO:0000256" key="2">
    <source>
        <dbReference type="ARBA" id="ARBA00012637"/>
    </source>
</evidence>
<dbReference type="InterPro" id="IPR023753">
    <property type="entry name" value="FAD/NAD-binding_dom"/>
</dbReference>
<evidence type="ECO:0000256" key="6">
    <source>
        <dbReference type="ARBA" id="ARBA00023002"/>
    </source>
</evidence>
<evidence type="ECO:0000259" key="11">
    <source>
        <dbReference type="Pfam" id="PF07992"/>
    </source>
</evidence>
<feature type="transmembrane region" description="Helical" evidence="10">
    <location>
        <begin position="393"/>
        <end position="410"/>
    </location>
</feature>